<proteinExistence type="predicted"/>
<evidence type="ECO:0000256" key="1">
    <source>
        <dbReference type="SAM" id="MobiDB-lite"/>
    </source>
</evidence>
<evidence type="ECO:0000313" key="4">
    <source>
        <dbReference type="Proteomes" id="UP000002320"/>
    </source>
</evidence>
<dbReference type="VEuPathDB" id="VectorBase:CPIJ017025"/>
<dbReference type="InParanoid" id="B0XDI3"/>
<dbReference type="InterPro" id="IPR036179">
    <property type="entry name" value="Ig-like_dom_sf"/>
</dbReference>
<evidence type="ECO:0000313" key="3">
    <source>
        <dbReference type="EnsemblMetazoa" id="CPIJ017025-PA"/>
    </source>
</evidence>
<dbReference type="EnsemblMetazoa" id="CPIJ017025-RA">
    <property type="protein sequence ID" value="CPIJ017025-PA"/>
    <property type="gene ID" value="CPIJ017025"/>
</dbReference>
<organism>
    <name type="scientific">Culex quinquefasciatus</name>
    <name type="common">Southern house mosquito</name>
    <name type="synonym">Culex pungens</name>
    <dbReference type="NCBI Taxonomy" id="7176"/>
    <lineage>
        <taxon>Eukaryota</taxon>
        <taxon>Metazoa</taxon>
        <taxon>Ecdysozoa</taxon>
        <taxon>Arthropoda</taxon>
        <taxon>Hexapoda</taxon>
        <taxon>Insecta</taxon>
        <taxon>Pterygota</taxon>
        <taxon>Neoptera</taxon>
        <taxon>Endopterygota</taxon>
        <taxon>Diptera</taxon>
        <taxon>Nematocera</taxon>
        <taxon>Culicoidea</taxon>
        <taxon>Culicidae</taxon>
        <taxon>Culicinae</taxon>
        <taxon>Culicini</taxon>
        <taxon>Culex</taxon>
        <taxon>Culex</taxon>
    </lineage>
</organism>
<gene>
    <name evidence="3" type="primary">6051238</name>
    <name evidence="2" type="ORF">CpipJ_CPIJ017025</name>
</gene>
<sequence>MTKIFVFGTTLARLPQVSMEALVGETIYLPCNISTHEPGDSVVLVLWYREDKGSPIYSSRNYREKRTANARTPRQQFTFSRLSHRRR</sequence>
<dbReference type="SUPFAM" id="SSF48726">
    <property type="entry name" value="Immunoglobulin"/>
    <property type="match status" value="1"/>
</dbReference>
<accession>B0XDI3</accession>
<evidence type="ECO:0008006" key="5">
    <source>
        <dbReference type="Google" id="ProtNLM"/>
    </source>
</evidence>
<dbReference type="Proteomes" id="UP000002320">
    <property type="component" value="Unassembled WGS sequence"/>
</dbReference>
<feature type="region of interest" description="Disordered" evidence="1">
    <location>
        <begin position="64"/>
        <end position="87"/>
    </location>
</feature>
<dbReference type="EMBL" id="DS232761">
    <property type="protein sequence ID" value="EDS45461.1"/>
    <property type="molecule type" value="Genomic_DNA"/>
</dbReference>
<name>B0XDI3_CULQU</name>
<dbReference type="HOGENOM" id="CLU_2485542_0_0_1"/>
<dbReference type="eggNOG" id="KOG3515">
    <property type="taxonomic scope" value="Eukaryota"/>
</dbReference>
<dbReference type="InterPro" id="IPR013783">
    <property type="entry name" value="Ig-like_fold"/>
</dbReference>
<reference evidence="3" key="2">
    <citation type="submission" date="2020-05" db="UniProtKB">
        <authorList>
            <consortium name="EnsemblMetazoa"/>
        </authorList>
    </citation>
    <scope>IDENTIFICATION</scope>
    <source>
        <strain evidence="3">JHB</strain>
    </source>
</reference>
<dbReference type="Gene3D" id="2.60.40.10">
    <property type="entry name" value="Immunoglobulins"/>
    <property type="match status" value="1"/>
</dbReference>
<evidence type="ECO:0000313" key="2">
    <source>
        <dbReference type="EMBL" id="EDS45461.1"/>
    </source>
</evidence>
<keyword evidence="4" id="KW-1185">Reference proteome</keyword>
<feature type="compositionally biased region" description="Polar residues" evidence="1">
    <location>
        <begin position="69"/>
        <end position="81"/>
    </location>
</feature>
<dbReference type="AlphaFoldDB" id="B0XDI3"/>
<reference evidence="2" key="1">
    <citation type="submission" date="2007-03" db="EMBL/GenBank/DDBJ databases">
        <title>Annotation of Culex pipiens quinquefasciatus.</title>
        <authorList>
            <consortium name="The Broad Institute Genome Sequencing Platform"/>
            <person name="Atkinson P.W."/>
            <person name="Hemingway J."/>
            <person name="Christensen B.M."/>
            <person name="Higgs S."/>
            <person name="Kodira C."/>
            <person name="Hannick L."/>
            <person name="Megy K."/>
            <person name="O'Leary S."/>
            <person name="Pearson M."/>
            <person name="Haas B.J."/>
            <person name="Mauceli E."/>
            <person name="Wortman J.R."/>
            <person name="Lee N.H."/>
            <person name="Guigo R."/>
            <person name="Stanke M."/>
            <person name="Alvarado L."/>
            <person name="Amedeo P."/>
            <person name="Antoine C.H."/>
            <person name="Arensburger P."/>
            <person name="Bidwell S.L."/>
            <person name="Crawford M."/>
            <person name="Camaro F."/>
            <person name="Devon K."/>
            <person name="Engels R."/>
            <person name="Hammond M."/>
            <person name="Howarth C."/>
            <person name="Koehrsen M."/>
            <person name="Lawson D."/>
            <person name="Montgomery P."/>
            <person name="Nene V."/>
            <person name="Nusbaum C."/>
            <person name="Puiu D."/>
            <person name="Romero-Severson J."/>
            <person name="Severson D.W."/>
            <person name="Shumway M."/>
            <person name="Sisk P."/>
            <person name="Stolte C."/>
            <person name="Zeng Q."/>
            <person name="Eisenstadt E."/>
            <person name="Fraser-Liggett C."/>
            <person name="Strausberg R."/>
            <person name="Galagan J."/>
            <person name="Birren B."/>
            <person name="Collins F.H."/>
        </authorList>
    </citation>
    <scope>NUCLEOTIDE SEQUENCE [LARGE SCALE GENOMIC DNA]</scope>
    <source>
        <strain evidence="2">JHB</strain>
    </source>
</reference>
<protein>
    <recommendedName>
        <fullName evidence="5">Ig-like domain-containing protein</fullName>
    </recommendedName>
</protein>
<dbReference type="KEGG" id="cqu:CpipJ_CPIJ017025"/>